<dbReference type="InterPro" id="IPR000073">
    <property type="entry name" value="AB_hydrolase_1"/>
</dbReference>
<evidence type="ECO:0000259" key="3">
    <source>
        <dbReference type="Pfam" id="PF12697"/>
    </source>
</evidence>
<dbReference type="PANTHER" id="PTHR43689">
    <property type="entry name" value="HYDROLASE"/>
    <property type="match status" value="1"/>
</dbReference>
<keyword evidence="1" id="KW-0472">Membrane</keyword>
<feature type="chain" id="PRO_5044291687" description="AB hydrolase-1 domain-containing protein" evidence="2">
    <location>
        <begin position="17"/>
        <end position="437"/>
    </location>
</feature>
<dbReference type="KEGG" id="ehx:EMIHUDRAFT_434393"/>
<dbReference type="SUPFAM" id="SSF53474">
    <property type="entry name" value="alpha/beta-Hydrolases"/>
    <property type="match status" value="1"/>
</dbReference>
<keyword evidence="5" id="KW-1185">Reference proteome</keyword>
<proteinExistence type="predicted"/>
<dbReference type="Proteomes" id="UP000013827">
    <property type="component" value="Unassembled WGS sequence"/>
</dbReference>
<organism evidence="4 5">
    <name type="scientific">Emiliania huxleyi (strain CCMP1516)</name>
    <dbReference type="NCBI Taxonomy" id="280463"/>
    <lineage>
        <taxon>Eukaryota</taxon>
        <taxon>Haptista</taxon>
        <taxon>Haptophyta</taxon>
        <taxon>Prymnesiophyceae</taxon>
        <taxon>Isochrysidales</taxon>
        <taxon>Noelaerhabdaceae</taxon>
        <taxon>Emiliania</taxon>
    </lineage>
</organism>
<keyword evidence="1" id="KW-1133">Transmembrane helix</keyword>
<dbReference type="Gene3D" id="3.40.50.1820">
    <property type="entry name" value="alpha/beta hydrolase"/>
    <property type="match status" value="1"/>
</dbReference>
<protein>
    <recommendedName>
        <fullName evidence="3">AB hydrolase-1 domain-containing protein</fullName>
    </recommendedName>
</protein>
<name>A0A0D3K5S4_EMIH1</name>
<dbReference type="RefSeq" id="XP_005783538.1">
    <property type="nucleotide sequence ID" value="XM_005783481.1"/>
</dbReference>
<dbReference type="PaxDb" id="2903-EOD31109"/>
<dbReference type="InterPro" id="IPR029058">
    <property type="entry name" value="AB_hydrolase_fold"/>
</dbReference>
<dbReference type="PANTHER" id="PTHR43689:SF8">
    <property type="entry name" value="ALPHA_BETA-HYDROLASES SUPERFAMILY PROTEIN"/>
    <property type="match status" value="1"/>
</dbReference>
<keyword evidence="1" id="KW-0812">Transmembrane</keyword>
<dbReference type="eggNOG" id="KOG1454">
    <property type="taxonomic scope" value="Eukaryota"/>
</dbReference>
<dbReference type="GO" id="GO:0003824">
    <property type="term" value="F:catalytic activity"/>
    <property type="evidence" value="ECO:0007669"/>
    <property type="project" value="InterPro"/>
</dbReference>
<reference evidence="4" key="2">
    <citation type="submission" date="2024-10" db="UniProtKB">
        <authorList>
            <consortium name="EnsemblProtists"/>
        </authorList>
    </citation>
    <scope>IDENTIFICATION</scope>
</reference>
<dbReference type="HOGENOM" id="CLU_627684_0_0_1"/>
<keyword evidence="2" id="KW-0732">Signal</keyword>
<accession>A0A0D3K5S4</accession>
<dbReference type="EnsemblProtists" id="EOD31109">
    <property type="protein sequence ID" value="EOD31109"/>
    <property type="gene ID" value="EMIHUDRAFT_434393"/>
</dbReference>
<dbReference type="OMA" id="HKTLIIW"/>
<sequence length="437" mass="45824">MRSLAALILCLPAGNAVSSTALRAAARPALVPSASPRVSGAMTAATATARPKFMPSPQAVAELTESATKDMLDRVEAMPLDLPSYGIVEASFVRTGVAPSEGTPPVVLLHGFDSSCLEFRRTLPKLEALGVEAYALDLLGWGFGDTGGGDVSVEAKRAALLEFRRQVLGDRQMTLLGVSLGAAVVIDFNAVHSDAVASAILVDPQGFIDGAPPVPEPFARGGIRVLGSWPLRSLANQLAYADTDAFATDDAIRVGLLHCARPSWEDDSVSWLLGGGYSVSSLVPRLAPKPTAILWGRQDEILPPAEFAPKFVAALPGAAFRWVEECGHSPHLEQPDALAAAVRAFLDSGPDAVAGDDDVSEIVRLANRGALEKLADGVKELDAFLDTPILDPNERGGPLEPLKAFVRSEPETAQVAASVLALTFFFVLARGLVAVLG</sequence>
<dbReference type="PRINTS" id="PR00412">
    <property type="entry name" value="EPOXHYDRLASE"/>
</dbReference>
<dbReference type="AlphaFoldDB" id="A0A0D3K5S4"/>
<evidence type="ECO:0000313" key="4">
    <source>
        <dbReference type="EnsemblProtists" id="EOD31109"/>
    </source>
</evidence>
<dbReference type="GeneID" id="17276382"/>
<feature type="transmembrane region" description="Helical" evidence="1">
    <location>
        <begin position="415"/>
        <end position="436"/>
    </location>
</feature>
<dbReference type="PRINTS" id="PR00111">
    <property type="entry name" value="ABHYDROLASE"/>
</dbReference>
<dbReference type="InterPro" id="IPR000639">
    <property type="entry name" value="Epox_hydrolase-like"/>
</dbReference>
<evidence type="ECO:0000256" key="2">
    <source>
        <dbReference type="SAM" id="SignalP"/>
    </source>
</evidence>
<dbReference type="Pfam" id="PF12697">
    <property type="entry name" value="Abhydrolase_6"/>
    <property type="match status" value="1"/>
</dbReference>
<feature type="domain" description="AB hydrolase-1" evidence="3">
    <location>
        <begin position="106"/>
        <end position="341"/>
    </location>
</feature>
<evidence type="ECO:0000256" key="1">
    <source>
        <dbReference type="SAM" id="Phobius"/>
    </source>
</evidence>
<dbReference type="STRING" id="2903.R1FCX7"/>
<evidence type="ECO:0000313" key="5">
    <source>
        <dbReference type="Proteomes" id="UP000013827"/>
    </source>
</evidence>
<reference evidence="5" key="1">
    <citation type="journal article" date="2013" name="Nature">
        <title>Pan genome of the phytoplankton Emiliania underpins its global distribution.</title>
        <authorList>
            <person name="Read B.A."/>
            <person name="Kegel J."/>
            <person name="Klute M.J."/>
            <person name="Kuo A."/>
            <person name="Lefebvre S.C."/>
            <person name="Maumus F."/>
            <person name="Mayer C."/>
            <person name="Miller J."/>
            <person name="Monier A."/>
            <person name="Salamov A."/>
            <person name="Young J."/>
            <person name="Aguilar M."/>
            <person name="Claverie J.M."/>
            <person name="Frickenhaus S."/>
            <person name="Gonzalez K."/>
            <person name="Herman E.K."/>
            <person name="Lin Y.C."/>
            <person name="Napier J."/>
            <person name="Ogata H."/>
            <person name="Sarno A.F."/>
            <person name="Shmutz J."/>
            <person name="Schroeder D."/>
            <person name="de Vargas C."/>
            <person name="Verret F."/>
            <person name="von Dassow P."/>
            <person name="Valentin K."/>
            <person name="Van de Peer Y."/>
            <person name="Wheeler G."/>
            <person name="Dacks J.B."/>
            <person name="Delwiche C.F."/>
            <person name="Dyhrman S.T."/>
            <person name="Glockner G."/>
            <person name="John U."/>
            <person name="Richards T."/>
            <person name="Worden A.Z."/>
            <person name="Zhang X."/>
            <person name="Grigoriev I.V."/>
            <person name="Allen A.E."/>
            <person name="Bidle K."/>
            <person name="Borodovsky M."/>
            <person name="Bowler C."/>
            <person name="Brownlee C."/>
            <person name="Cock J.M."/>
            <person name="Elias M."/>
            <person name="Gladyshev V.N."/>
            <person name="Groth M."/>
            <person name="Guda C."/>
            <person name="Hadaegh A."/>
            <person name="Iglesias-Rodriguez M.D."/>
            <person name="Jenkins J."/>
            <person name="Jones B.M."/>
            <person name="Lawson T."/>
            <person name="Leese F."/>
            <person name="Lindquist E."/>
            <person name="Lobanov A."/>
            <person name="Lomsadze A."/>
            <person name="Malik S.B."/>
            <person name="Marsh M.E."/>
            <person name="Mackinder L."/>
            <person name="Mock T."/>
            <person name="Mueller-Roeber B."/>
            <person name="Pagarete A."/>
            <person name="Parker M."/>
            <person name="Probert I."/>
            <person name="Quesneville H."/>
            <person name="Raines C."/>
            <person name="Rensing S.A."/>
            <person name="Riano-Pachon D.M."/>
            <person name="Richier S."/>
            <person name="Rokitta S."/>
            <person name="Shiraiwa Y."/>
            <person name="Soanes D.M."/>
            <person name="van der Giezen M."/>
            <person name="Wahlund T.M."/>
            <person name="Williams B."/>
            <person name="Wilson W."/>
            <person name="Wolfe G."/>
            <person name="Wurch L.L."/>
        </authorList>
    </citation>
    <scope>NUCLEOTIDE SEQUENCE</scope>
</reference>
<feature type="signal peptide" evidence="2">
    <location>
        <begin position="1"/>
        <end position="16"/>
    </location>
</feature>